<proteinExistence type="predicted"/>
<keyword evidence="4" id="KW-1185">Reference proteome</keyword>
<sequence length="201" mass="22309">MPLFDNRHVFKVQILQIIVIHVVLGLSGANLILRSKAGPVTRNTTMSLAIKANESVSNKKGAKSMVFLAYEIGTQHFSKLRRFSSLKTNMILNGLEPLFWGAVAFMGIQGNIQRCNGITCTLGWVIAGCGIFLNLLAAYVAVVSYTDFRFMKRTGTTRGVSVDRNYPRAAEEIASNGSVEQQETTSPARKTERAHREQWTR</sequence>
<gene>
    <name evidence="3" type="ORF">CH63R_13868</name>
</gene>
<name>A0A1B7XS99_COLHI</name>
<feature type="transmembrane region" description="Helical" evidence="2">
    <location>
        <begin position="12"/>
        <end position="33"/>
    </location>
</feature>
<feature type="compositionally biased region" description="Polar residues" evidence="1">
    <location>
        <begin position="175"/>
        <end position="188"/>
    </location>
</feature>
<dbReference type="VEuPathDB" id="FungiDB:CH63R_13868"/>
<keyword evidence="2" id="KW-1133">Transmembrane helix</keyword>
<dbReference type="GeneID" id="28872949"/>
<accession>A0A1B7XS99</accession>
<evidence type="ECO:0000313" key="3">
    <source>
        <dbReference type="EMBL" id="OBR02642.1"/>
    </source>
</evidence>
<dbReference type="Proteomes" id="UP000092177">
    <property type="component" value="Chromosome 10"/>
</dbReference>
<dbReference type="KEGG" id="chig:CH63R_13868"/>
<organism evidence="3 4">
    <name type="scientific">Colletotrichum higginsianum (strain IMI 349063)</name>
    <name type="common">Crucifer anthracnose fungus</name>
    <dbReference type="NCBI Taxonomy" id="759273"/>
    <lineage>
        <taxon>Eukaryota</taxon>
        <taxon>Fungi</taxon>
        <taxon>Dikarya</taxon>
        <taxon>Ascomycota</taxon>
        <taxon>Pezizomycotina</taxon>
        <taxon>Sordariomycetes</taxon>
        <taxon>Hypocreomycetidae</taxon>
        <taxon>Glomerellales</taxon>
        <taxon>Glomerellaceae</taxon>
        <taxon>Colletotrichum</taxon>
        <taxon>Colletotrichum destructivum species complex</taxon>
    </lineage>
</organism>
<dbReference type="RefSeq" id="XP_018151160.1">
    <property type="nucleotide sequence ID" value="XM_018308842.1"/>
</dbReference>
<feature type="transmembrane region" description="Helical" evidence="2">
    <location>
        <begin position="122"/>
        <end position="143"/>
    </location>
</feature>
<feature type="region of interest" description="Disordered" evidence="1">
    <location>
        <begin position="171"/>
        <end position="201"/>
    </location>
</feature>
<keyword evidence="2" id="KW-0812">Transmembrane</keyword>
<dbReference type="EMBL" id="LTAN01000010">
    <property type="protein sequence ID" value="OBR02642.1"/>
    <property type="molecule type" value="Genomic_DNA"/>
</dbReference>
<protein>
    <submittedName>
        <fullName evidence="3">Uncharacterized protein</fullName>
    </submittedName>
</protein>
<dbReference type="AlphaFoldDB" id="A0A1B7XS99"/>
<feature type="compositionally biased region" description="Basic and acidic residues" evidence="1">
    <location>
        <begin position="189"/>
        <end position="201"/>
    </location>
</feature>
<dbReference type="OrthoDB" id="3436860at2759"/>
<keyword evidence="2" id="KW-0472">Membrane</keyword>
<evidence type="ECO:0000256" key="1">
    <source>
        <dbReference type="SAM" id="MobiDB-lite"/>
    </source>
</evidence>
<feature type="transmembrane region" description="Helical" evidence="2">
    <location>
        <begin position="90"/>
        <end position="110"/>
    </location>
</feature>
<comment type="caution">
    <text evidence="3">The sequence shown here is derived from an EMBL/GenBank/DDBJ whole genome shotgun (WGS) entry which is preliminary data.</text>
</comment>
<evidence type="ECO:0000256" key="2">
    <source>
        <dbReference type="SAM" id="Phobius"/>
    </source>
</evidence>
<reference evidence="4" key="1">
    <citation type="journal article" date="2017" name="BMC Genomics">
        <title>Gapless genome assembly of Colletotrichum higginsianum reveals chromosome structure and association of transposable elements with secondary metabolite gene clusters.</title>
        <authorList>
            <person name="Dallery J.-F."/>
            <person name="Lapalu N."/>
            <person name="Zampounis A."/>
            <person name="Pigne S."/>
            <person name="Luyten I."/>
            <person name="Amselem J."/>
            <person name="Wittenberg A.H.J."/>
            <person name="Zhou S."/>
            <person name="de Queiroz M.V."/>
            <person name="Robin G.P."/>
            <person name="Auger A."/>
            <person name="Hainaut M."/>
            <person name="Henrissat B."/>
            <person name="Kim K.-T."/>
            <person name="Lee Y.-H."/>
            <person name="Lespinet O."/>
            <person name="Schwartz D.C."/>
            <person name="Thon M.R."/>
            <person name="O'Connell R.J."/>
        </authorList>
    </citation>
    <scope>NUCLEOTIDE SEQUENCE [LARGE SCALE GENOMIC DNA]</scope>
    <source>
        <strain evidence="4">IMI 349063</strain>
    </source>
</reference>
<evidence type="ECO:0000313" key="4">
    <source>
        <dbReference type="Proteomes" id="UP000092177"/>
    </source>
</evidence>